<dbReference type="SUPFAM" id="SSF51556">
    <property type="entry name" value="Metallo-dependent hydrolases"/>
    <property type="match status" value="1"/>
</dbReference>
<dbReference type="GO" id="GO:0004000">
    <property type="term" value="F:adenosine deaminase activity"/>
    <property type="evidence" value="ECO:0007669"/>
    <property type="project" value="TreeGrafter"/>
</dbReference>
<dbReference type="Proteomes" id="UP000030746">
    <property type="component" value="Unassembled WGS sequence"/>
</dbReference>
<dbReference type="Gene3D" id="3.20.20.140">
    <property type="entry name" value="Metal-dependent hydrolases"/>
    <property type="match status" value="1"/>
</dbReference>
<evidence type="ECO:0000313" key="2">
    <source>
        <dbReference type="Proteomes" id="UP000030746"/>
    </source>
</evidence>
<gene>
    <name evidence="1" type="ORF">LOTGIDRAFT_175897</name>
</gene>
<dbReference type="HOGENOM" id="CLU_2266784_0_0_1"/>
<dbReference type="AlphaFoldDB" id="V3ZZX0"/>
<keyword evidence="2" id="KW-1185">Reference proteome</keyword>
<dbReference type="PANTHER" id="PTHR11409">
    <property type="entry name" value="ADENOSINE DEAMINASE"/>
    <property type="match status" value="1"/>
</dbReference>
<accession>V3ZZX0</accession>
<sequence length="103" mass="11486">MKWLVDDIRNHPGAILMTKKFPVVVSSDDPAVWGAKPLSHDFYMAFMGMCGADEGIAILKQLAYNSIQDTVVKTFALSSDRSDQESHEMSMGDAILNKLRCYD</sequence>
<evidence type="ECO:0008006" key="3">
    <source>
        <dbReference type="Google" id="ProtNLM"/>
    </source>
</evidence>
<dbReference type="KEGG" id="lgi:LOTGIDRAFT_175897"/>
<dbReference type="PANTHER" id="PTHR11409:SF39">
    <property type="entry name" value="ADENOSINE DEAMINASE 2"/>
    <property type="match status" value="1"/>
</dbReference>
<dbReference type="GO" id="GO:0005615">
    <property type="term" value="C:extracellular space"/>
    <property type="evidence" value="ECO:0007669"/>
    <property type="project" value="TreeGrafter"/>
</dbReference>
<dbReference type="OrthoDB" id="7202371at2759"/>
<dbReference type="GO" id="GO:0006154">
    <property type="term" value="P:adenosine catabolic process"/>
    <property type="evidence" value="ECO:0007669"/>
    <property type="project" value="TreeGrafter"/>
</dbReference>
<proteinExistence type="predicted"/>
<evidence type="ECO:0000313" key="1">
    <source>
        <dbReference type="EMBL" id="ESO88220.1"/>
    </source>
</evidence>
<name>V3ZZX0_LOTGI</name>
<dbReference type="GO" id="GO:0046103">
    <property type="term" value="P:inosine biosynthetic process"/>
    <property type="evidence" value="ECO:0007669"/>
    <property type="project" value="TreeGrafter"/>
</dbReference>
<dbReference type="STRING" id="225164.V3ZZX0"/>
<reference evidence="1 2" key="1">
    <citation type="journal article" date="2013" name="Nature">
        <title>Insights into bilaterian evolution from three spiralian genomes.</title>
        <authorList>
            <person name="Simakov O."/>
            <person name="Marletaz F."/>
            <person name="Cho S.J."/>
            <person name="Edsinger-Gonzales E."/>
            <person name="Havlak P."/>
            <person name="Hellsten U."/>
            <person name="Kuo D.H."/>
            <person name="Larsson T."/>
            <person name="Lv J."/>
            <person name="Arendt D."/>
            <person name="Savage R."/>
            <person name="Osoegawa K."/>
            <person name="de Jong P."/>
            <person name="Grimwood J."/>
            <person name="Chapman J.A."/>
            <person name="Shapiro H."/>
            <person name="Aerts A."/>
            <person name="Otillar R.P."/>
            <person name="Terry A.Y."/>
            <person name="Boore J.L."/>
            <person name="Grigoriev I.V."/>
            <person name="Lindberg D.R."/>
            <person name="Seaver E.C."/>
            <person name="Weisblat D.A."/>
            <person name="Putnam N.H."/>
            <person name="Rokhsar D.S."/>
        </authorList>
    </citation>
    <scope>NUCLEOTIDE SEQUENCE [LARGE SCALE GENOMIC DNA]</scope>
</reference>
<organism evidence="1 2">
    <name type="scientific">Lottia gigantea</name>
    <name type="common">Giant owl limpet</name>
    <dbReference type="NCBI Taxonomy" id="225164"/>
    <lineage>
        <taxon>Eukaryota</taxon>
        <taxon>Metazoa</taxon>
        <taxon>Spiralia</taxon>
        <taxon>Lophotrochozoa</taxon>
        <taxon>Mollusca</taxon>
        <taxon>Gastropoda</taxon>
        <taxon>Patellogastropoda</taxon>
        <taxon>Lottioidea</taxon>
        <taxon>Lottiidae</taxon>
        <taxon>Lottia</taxon>
    </lineage>
</organism>
<dbReference type="RefSeq" id="XP_009061091.1">
    <property type="nucleotide sequence ID" value="XM_009062843.1"/>
</dbReference>
<dbReference type="CTD" id="20243455"/>
<dbReference type="InterPro" id="IPR006330">
    <property type="entry name" value="Ado/ade_deaminase"/>
</dbReference>
<dbReference type="InterPro" id="IPR032466">
    <property type="entry name" value="Metal_Hydrolase"/>
</dbReference>
<dbReference type="GeneID" id="20243455"/>
<protein>
    <recommendedName>
        <fullName evidence="3">Adenosine deaminase domain-containing protein</fullName>
    </recommendedName>
</protein>
<dbReference type="EMBL" id="KB202729">
    <property type="protein sequence ID" value="ESO88220.1"/>
    <property type="molecule type" value="Genomic_DNA"/>
</dbReference>